<keyword evidence="3" id="KW-1185">Reference proteome</keyword>
<evidence type="ECO:0000313" key="2">
    <source>
        <dbReference type="EMBL" id="PKY39878.1"/>
    </source>
</evidence>
<name>A0A2I1FZR7_9GLOM</name>
<evidence type="ECO:0000259" key="1">
    <source>
        <dbReference type="PROSITE" id="PS50053"/>
    </source>
</evidence>
<feature type="non-terminal residue" evidence="2">
    <location>
        <position position="1"/>
    </location>
</feature>
<dbReference type="PANTHER" id="PTHR10666">
    <property type="entry name" value="UBIQUITIN"/>
    <property type="match status" value="1"/>
</dbReference>
<dbReference type="AlphaFoldDB" id="A0A2I1FZR7"/>
<dbReference type="InterPro" id="IPR000626">
    <property type="entry name" value="Ubiquitin-like_dom"/>
</dbReference>
<feature type="domain" description="Ubiquitin-like" evidence="1">
    <location>
        <begin position="4"/>
        <end position="72"/>
    </location>
</feature>
<dbReference type="InterPro" id="IPR019956">
    <property type="entry name" value="Ubiquitin_dom"/>
</dbReference>
<gene>
    <name evidence="2" type="ORF">RhiirA4_529196</name>
</gene>
<evidence type="ECO:0000313" key="3">
    <source>
        <dbReference type="Proteomes" id="UP000234323"/>
    </source>
</evidence>
<dbReference type="Gene3D" id="3.10.20.90">
    <property type="entry name" value="Phosphatidylinositol 3-kinase Catalytic Subunit, Chain A, domain 1"/>
    <property type="match status" value="3"/>
</dbReference>
<comment type="caution">
    <text evidence="2">The sequence shown here is derived from an EMBL/GenBank/DDBJ whole genome shotgun (WGS) entry which is preliminary data.</text>
</comment>
<dbReference type="PRINTS" id="PR00348">
    <property type="entry name" value="UBIQUITIN"/>
</dbReference>
<dbReference type="SMART" id="SM00213">
    <property type="entry name" value="UBQ"/>
    <property type="match status" value="3"/>
</dbReference>
<dbReference type="FunFam" id="3.10.20.90:FF:000160">
    <property type="entry name" value="Polyubiquitin-C"/>
    <property type="match status" value="1"/>
</dbReference>
<feature type="non-terminal residue" evidence="2">
    <location>
        <position position="233"/>
    </location>
</feature>
<feature type="domain" description="Ubiquitin-like" evidence="1">
    <location>
        <begin position="78"/>
        <end position="149"/>
    </location>
</feature>
<dbReference type="SUPFAM" id="SSF54236">
    <property type="entry name" value="Ubiquitin-like"/>
    <property type="match status" value="3"/>
</dbReference>
<reference evidence="2 3" key="1">
    <citation type="submission" date="2015-10" db="EMBL/GenBank/DDBJ databases">
        <title>Genome analyses suggest a sexual origin of heterokaryosis in a supposedly ancient asexual fungus.</title>
        <authorList>
            <person name="Ropars J."/>
            <person name="Sedzielewska K."/>
            <person name="Noel J."/>
            <person name="Charron P."/>
            <person name="Farinelli L."/>
            <person name="Marton T."/>
            <person name="Kruger M."/>
            <person name="Pelin A."/>
            <person name="Brachmann A."/>
            <person name="Corradi N."/>
        </authorList>
    </citation>
    <scope>NUCLEOTIDE SEQUENCE [LARGE SCALE GENOMIC DNA]</scope>
    <source>
        <strain evidence="2 3">A4</strain>
    </source>
</reference>
<feature type="domain" description="Ubiquitin-like" evidence="1">
    <location>
        <begin position="157"/>
        <end position="232"/>
    </location>
</feature>
<dbReference type="VEuPathDB" id="FungiDB:RhiirA1_439210"/>
<dbReference type="Pfam" id="PF00240">
    <property type="entry name" value="ubiquitin"/>
    <property type="match status" value="3"/>
</dbReference>
<dbReference type="PROSITE" id="PS00299">
    <property type="entry name" value="UBIQUITIN_1"/>
    <property type="match status" value="1"/>
</dbReference>
<dbReference type="InterPro" id="IPR050158">
    <property type="entry name" value="Ubiquitin_ubiquitin-like"/>
</dbReference>
<proteinExistence type="predicted"/>
<dbReference type="Proteomes" id="UP000234323">
    <property type="component" value="Unassembled WGS sequence"/>
</dbReference>
<dbReference type="PROSITE" id="PS50053">
    <property type="entry name" value="UBIQUITIN_2"/>
    <property type="match status" value="3"/>
</dbReference>
<organism evidence="2 3">
    <name type="scientific">Rhizophagus irregularis</name>
    <dbReference type="NCBI Taxonomy" id="588596"/>
    <lineage>
        <taxon>Eukaryota</taxon>
        <taxon>Fungi</taxon>
        <taxon>Fungi incertae sedis</taxon>
        <taxon>Mucoromycota</taxon>
        <taxon>Glomeromycotina</taxon>
        <taxon>Glomeromycetes</taxon>
        <taxon>Glomerales</taxon>
        <taxon>Glomeraceae</taxon>
        <taxon>Rhizophagus</taxon>
    </lineage>
</organism>
<dbReference type="InterPro" id="IPR029071">
    <property type="entry name" value="Ubiquitin-like_domsf"/>
</dbReference>
<accession>A0A2I1FZR7</accession>
<dbReference type="EMBL" id="LLXI01000081">
    <property type="protein sequence ID" value="PKY39878.1"/>
    <property type="molecule type" value="Genomic_DNA"/>
</dbReference>
<dbReference type="InterPro" id="IPR019954">
    <property type="entry name" value="Ubiquitin_CS"/>
</dbReference>
<protein>
    <submittedName>
        <fullName evidence="2">Ubiquitin-domain-containing protein</fullName>
    </submittedName>
</protein>
<sequence length="233" mass="27226">RSSMLIYVKMMTGKTIELKVIWSDTIEQIKQKIEALENVPIHRQFLIFADKELHNYQTLSYYNIQKKSTLHLRSKAMIYVKMKTLECKTITIYVEMKETYSTIKQVKQMIQDKKGIPSDQQRITFSGSLLLSARTLLHYKIQEGFILQLTKHTHIRMQVFVKTLFGKTITLDVKSNNTIAQVKQKIEDKEGIPTDQQRIIYAGTQLEDDYILSDYGIYKESTLHLVLRLRGGM</sequence>